<dbReference type="InterPro" id="IPR025857">
    <property type="entry name" value="MacB_PCD"/>
</dbReference>
<evidence type="ECO:0000256" key="7">
    <source>
        <dbReference type="ARBA" id="ARBA00023136"/>
    </source>
</evidence>
<dbReference type="Pfam" id="PF12704">
    <property type="entry name" value="MacB_PCD"/>
    <property type="match status" value="1"/>
</dbReference>
<evidence type="ECO:0000256" key="6">
    <source>
        <dbReference type="ARBA" id="ARBA00022989"/>
    </source>
</evidence>
<dbReference type="AlphaFoldDB" id="A0A6N8F666"/>
<dbReference type="InterPro" id="IPR011925">
    <property type="entry name" value="LolCE_TM"/>
</dbReference>
<comment type="caution">
    <text evidence="11">The sequence shown here is derived from an EMBL/GenBank/DDBJ whole genome shotgun (WGS) entry which is preliminary data.</text>
</comment>
<evidence type="ECO:0000259" key="10">
    <source>
        <dbReference type="Pfam" id="PF12704"/>
    </source>
</evidence>
<keyword evidence="6 8" id="KW-1133">Transmembrane helix</keyword>
<keyword evidence="3" id="KW-0813">Transport</keyword>
<evidence type="ECO:0000313" key="12">
    <source>
        <dbReference type="Proteomes" id="UP000439994"/>
    </source>
</evidence>
<dbReference type="PANTHER" id="PTHR30489:SF0">
    <property type="entry name" value="LIPOPROTEIN-RELEASING SYSTEM TRANSMEMBRANE PROTEIN LOLE"/>
    <property type="match status" value="1"/>
</dbReference>
<feature type="transmembrane region" description="Helical" evidence="8">
    <location>
        <begin position="38"/>
        <end position="57"/>
    </location>
</feature>
<organism evidence="11 12">
    <name type="scientific">Psychrosphaera haliotis</name>
    <dbReference type="NCBI Taxonomy" id="555083"/>
    <lineage>
        <taxon>Bacteria</taxon>
        <taxon>Pseudomonadati</taxon>
        <taxon>Pseudomonadota</taxon>
        <taxon>Gammaproteobacteria</taxon>
        <taxon>Alteromonadales</taxon>
        <taxon>Pseudoalteromonadaceae</taxon>
        <taxon>Psychrosphaera</taxon>
    </lineage>
</organism>
<dbReference type="EMBL" id="WOCD01000002">
    <property type="protein sequence ID" value="MUH71688.1"/>
    <property type="molecule type" value="Genomic_DNA"/>
</dbReference>
<comment type="similarity">
    <text evidence="2">Belongs to the ABC-4 integral membrane protein family. LolC/E subfamily.</text>
</comment>
<dbReference type="GO" id="GO:0042953">
    <property type="term" value="P:lipoprotein transport"/>
    <property type="evidence" value="ECO:0007669"/>
    <property type="project" value="InterPro"/>
</dbReference>
<dbReference type="NCBIfam" id="TIGR02212">
    <property type="entry name" value="lolCE"/>
    <property type="match status" value="1"/>
</dbReference>
<accession>A0A6N8F666</accession>
<feature type="domain" description="MacB-like periplasmic core" evidence="10">
    <location>
        <begin position="38"/>
        <end position="250"/>
    </location>
</feature>
<evidence type="ECO:0000259" key="9">
    <source>
        <dbReference type="Pfam" id="PF02687"/>
    </source>
</evidence>
<feature type="domain" description="ABC3 transporter permease C-terminal" evidence="9">
    <location>
        <begin position="283"/>
        <end position="416"/>
    </location>
</feature>
<dbReference type="InterPro" id="IPR003838">
    <property type="entry name" value="ABC3_permease_C"/>
</dbReference>
<evidence type="ECO:0000256" key="3">
    <source>
        <dbReference type="ARBA" id="ARBA00022448"/>
    </source>
</evidence>
<reference evidence="11 12" key="1">
    <citation type="submission" date="2019-11" db="EMBL/GenBank/DDBJ databases">
        <title>P. haliotis isolates from Z. marina roots.</title>
        <authorList>
            <person name="Cohen M."/>
            <person name="Jospin G."/>
            <person name="Eisen J.A."/>
            <person name="Coil D.A."/>
        </authorList>
    </citation>
    <scope>NUCLEOTIDE SEQUENCE [LARGE SCALE GENOMIC DNA]</scope>
    <source>
        <strain evidence="11 12">UCD-MCMsp1aY</strain>
    </source>
</reference>
<feature type="transmembrane region" description="Helical" evidence="8">
    <location>
        <begin position="326"/>
        <end position="354"/>
    </location>
</feature>
<proteinExistence type="inferred from homology"/>
<evidence type="ECO:0000256" key="2">
    <source>
        <dbReference type="ARBA" id="ARBA00005236"/>
    </source>
</evidence>
<sequence length="421" mass="46523">MSTNSKQNITLAWQLAGRYYKTGVQSPYIRFINRASRIGFAIGVAALIIGLSVMNGFERELRNTLLSVIPDIEFKSVAGSLPDWTKTAKQVQQHPKVLSVAPFIELNAMIQKKNNMEAVLLKAVHQELERTVNVTSEFIIEGTWITKVESGTLPPAVIGVGLAKKLELTVGDRLELLIPVVSDTGRLSSPKYLNFVVSGIYQIGGQMDHGQVYVPLDVMQQSQGYSEYEAQGVKVSLIDPFEANKVASEIGSEITDYVYIIDWFRSQGHVYNDIVLVKDIMYLVMVLVMSVASFNIVSSLSMAVQEKYSDIGILKTLGLTPSTVKLTFVIMGLLTAVRGIVWGTLIGCVLAKFLPNIFAVLESLLNFKVLDGDVYFIEYLPSELQFTQVIIITSTALFIALLASLYPSRKAAKLTPIELLR</sequence>
<evidence type="ECO:0000313" key="11">
    <source>
        <dbReference type="EMBL" id="MUH71688.1"/>
    </source>
</evidence>
<dbReference type="Pfam" id="PF02687">
    <property type="entry name" value="FtsX"/>
    <property type="match status" value="1"/>
</dbReference>
<protein>
    <submittedName>
        <fullName evidence="11">Lipoprotein-releasing ABC transporter permease subunit</fullName>
    </submittedName>
</protein>
<dbReference type="OrthoDB" id="9808461at2"/>
<evidence type="ECO:0000256" key="4">
    <source>
        <dbReference type="ARBA" id="ARBA00022475"/>
    </source>
</evidence>
<evidence type="ECO:0000256" key="8">
    <source>
        <dbReference type="SAM" id="Phobius"/>
    </source>
</evidence>
<dbReference type="GO" id="GO:0098797">
    <property type="term" value="C:plasma membrane protein complex"/>
    <property type="evidence" value="ECO:0007669"/>
    <property type="project" value="TreeGrafter"/>
</dbReference>
<feature type="transmembrane region" description="Helical" evidence="8">
    <location>
        <begin position="280"/>
        <end position="305"/>
    </location>
</feature>
<keyword evidence="7 8" id="KW-0472">Membrane</keyword>
<evidence type="ECO:0000256" key="5">
    <source>
        <dbReference type="ARBA" id="ARBA00022692"/>
    </source>
</evidence>
<dbReference type="InterPro" id="IPR051447">
    <property type="entry name" value="Lipoprotein-release_system"/>
</dbReference>
<dbReference type="RefSeq" id="WP_155694684.1">
    <property type="nucleotide sequence ID" value="NZ_WOCD01000002.1"/>
</dbReference>
<keyword evidence="4" id="KW-1003">Cell membrane</keyword>
<keyword evidence="11" id="KW-0449">Lipoprotein</keyword>
<dbReference type="PANTHER" id="PTHR30489">
    <property type="entry name" value="LIPOPROTEIN-RELEASING SYSTEM TRANSMEMBRANE PROTEIN LOLE"/>
    <property type="match status" value="1"/>
</dbReference>
<comment type="subcellular location">
    <subcellularLocation>
        <location evidence="1">Cell membrane</location>
        <topology evidence="1">Multi-pass membrane protein</topology>
    </subcellularLocation>
</comment>
<dbReference type="Proteomes" id="UP000439994">
    <property type="component" value="Unassembled WGS sequence"/>
</dbReference>
<name>A0A6N8F666_9GAMM</name>
<gene>
    <name evidence="11" type="ORF">GNP35_03800</name>
</gene>
<dbReference type="GO" id="GO:0044874">
    <property type="term" value="P:lipoprotein localization to outer membrane"/>
    <property type="evidence" value="ECO:0007669"/>
    <property type="project" value="TreeGrafter"/>
</dbReference>
<keyword evidence="5 8" id="KW-0812">Transmembrane</keyword>
<feature type="transmembrane region" description="Helical" evidence="8">
    <location>
        <begin position="386"/>
        <end position="406"/>
    </location>
</feature>
<evidence type="ECO:0000256" key="1">
    <source>
        <dbReference type="ARBA" id="ARBA00004651"/>
    </source>
</evidence>
<keyword evidence="12" id="KW-1185">Reference proteome</keyword>